<accession>A0ABN8N5X6</accession>
<feature type="transmembrane region" description="Helical" evidence="11">
    <location>
        <begin position="6"/>
        <end position="25"/>
    </location>
</feature>
<feature type="domain" description="Protein kinase" evidence="12">
    <location>
        <begin position="421"/>
        <end position="706"/>
    </location>
</feature>
<gene>
    <name evidence="13" type="ORF">PLOB_00002637</name>
</gene>
<evidence type="ECO:0000313" key="13">
    <source>
        <dbReference type="EMBL" id="CAH3043763.1"/>
    </source>
</evidence>
<evidence type="ECO:0000256" key="8">
    <source>
        <dbReference type="ARBA" id="ARBA00023170"/>
    </source>
</evidence>
<evidence type="ECO:0000313" key="14">
    <source>
        <dbReference type="Proteomes" id="UP001159405"/>
    </source>
</evidence>
<organism evidence="13 14">
    <name type="scientific">Porites lobata</name>
    <dbReference type="NCBI Taxonomy" id="104759"/>
    <lineage>
        <taxon>Eukaryota</taxon>
        <taxon>Metazoa</taxon>
        <taxon>Cnidaria</taxon>
        <taxon>Anthozoa</taxon>
        <taxon>Hexacorallia</taxon>
        <taxon>Scleractinia</taxon>
        <taxon>Fungiina</taxon>
        <taxon>Poritidae</taxon>
        <taxon>Porites</taxon>
    </lineage>
</organism>
<dbReference type="SMART" id="SM00219">
    <property type="entry name" value="TyrKc"/>
    <property type="match status" value="2"/>
</dbReference>
<dbReference type="PANTHER" id="PTHR24416">
    <property type="entry name" value="TYROSINE-PROTEIN KINASE RECEPTOR"/>
    <property type="match status" value="1"/>
</dbReference>
<evidence type="ECO:0000256" key="9">
    <source>
        <dbReference type="ARBA" id="ARBA00051243"/>
    </source>
</evidence>
<reference evidence="13 14" key="1">
    <citation type="submission" date="2022-05" db="EMBL/GenBank/DDBJ databases">
        <authorList>
            <consortium name="Genoscope - CEA"/>
            <person name="William W."/>
        </authorList>
    </citation>
    <scope>NUCLEOTIDE SEQUENCE [LARGE SCALE GENOMIC DNA]</scope>
</reference>
<name>A0ABN8N5X6_9CNID</name>
<keyword evidence="3" id="KW-0732">Signal</keyword>
<keyword evidence="5 10" id="KW-0067">ATP-binding</keyword>
<dbReference type="InterPro" id="IPR050122">
    <property type="entry name" value="RTK"/>
</dbReference>
<sequence>QKIFVGAGVFGCVVFVVFFGIGIYCHQRKKKLGKGAKYGLDCSPKQSKVTVEYIAQDSSVVGSSPSCELTVPMMRQESRNLTKVSEVDMSVGENWEIGRELINLQEVLGEGAFGRVMKAEVFGIPNMPFRCHVAVKMLKEDATEQEHTNLVSELELMKTIGKHKNIINLIGTCTQGGPLYVLVEFAPNGNLRQFLRKRRPTREIATTLTALRDRRPVRENGSTVTYMDLVSFSYQVCRGMEYLSSKKCIHRNLAARNVLVAEDNTMKIADFGLCRDVHLKGYYRKTTDGLLPVKWMAVESLFDRVYDTQSDVWSFGILLWEMVTFGGSPYPGVPLETLFELLKSGYRMKKPLNCPDNMYHIMLKCWQESPMQRPTFEELVKEFDAMLVSLPDKVDSTRRLEEVSEVDMSVGENWEIDRELINLQEVLGEGAFGRVMKAEMFGIPNMPFRCHVAVKMIKEDATEQEHTDLVSELELMKTIGKHKNIINLIGACTQGGPLYVVVEFAPNGNLRQFLRKRRPTREIPTTLTALRDRRPVRENGSTLTHMDLVSFSYQVCRGMEYLSSKKCIHRDLAARNVLVAEDNTMKIADFGLCRDVHLKGYYRKTTDGLLPVMWMAVESLFDRVYSTQSDVWSFGILLWEMVTFGGSPYPGVPLETLFELLKSGYRMKKPLTCPENMYQIMLKCWQESPMQRPTFEELVKEFDAMLVSLSDKVDSTRQLEEV</sequence>
<dbReference type="Proteomes" id="UP001159405">
    <property type="component" value="Unassembled WGS sequence"/>
</dbReference>
<dbReference type="Gene3D" id="3.30.200.20">
    <property type="entry name" value="Phosphorylase Kinase, domain 1"/>
    <property type="match status" value="2"/>
</dbReference>
<protein>
    <recommendedName>
        <fullName evidence="12">Protein kinase domain-containing protein</fullName>
    </recommendedName>
</protein>
<dbReference type="Gene3D" id="1.10.510.10">
    <property type="entry name" value="Transferase(Phosphotransferase) domain 1"/>
    <property type="match status" value="2"/>
</dbReference>
<comment type="subcellular location">
    <subcellularLocation>
        <location evidence="1">Membrane</location>
        <topology evidence="1">Single-pass membrane protein</topology>
    </subcellularLocation>
</comment>
<keyword evidence="7 11" id="KW-0472">Membrane</keyword>
<keyword evidence="4 10" id="KW-0547">Nucleotide-binding</keyword>
<evidence type="ECO:0000256" key="1">
    <source>
        <dbReference type="ARBA" id="ARBA00004167"/>
    </source>
</evidence>
<feature type="domain" description="Protein kinase" evidence="12">
    <location>
        <begin position="102"/>
        <end position="387"/>
    </location>
</feature>
<dbReference type="PROSITE" id="PS00107">
    <property type="entry name" value="PROTEIN_KINASE_ATP"/>
    <property type="match status" value="2"/>
</dbReference>
<dbReference type="PANTHER" id="PTHR24416:SF550">
    <property type="entry name" value="FIBROBLAST GROWTH FACTOR RECEPTOR HOMOLOG 1-RELATED"/>
    <property type="match status" value="1"/>
</dbReference>
<keyword evidence="2 11" id="KW-0812">Transmembrane</keyword>
<evidence type="ECO:0000256" key="10">
    <source>
        <dbReference type="PROSITE-ProRule" id="PRU10141"/>
    </source>
</evidence>
<proteinExistence type="predicted"/>
<dbReference type="InterPro" id="IPR017441">
    <property type="entry name" value="Protein_kinase_ATP_BS"/>
</dbReference>
<dbReference type="SUPFAM" id="SSF56112">
    <property type="entry name" value="Protein kinase-like (PK-like)"/>
    <property type="match status" value="2"/>
</dbReference>
<evidence type="ECO:0000256" key="7">
    <source>
        <dbReference type="ARBA" id="ARBA00023136"/>
    </source>
</evidence>
<feature type="non-terminal residue" evidence="13">
    <location>
        <position position="1"/>
    </location>
</feature>
<comment type="catalytic activity">
    <reaction evidence="9">
        <text>L-tyrosyl-[protein] + ATP = O-phospho-L-tyrosyl-[protein] + ADP + H(+)</text>
        <dbReference type="Rhea" id="RHEA:10596"/>
        <dbReference type="Rhea" id="RHEA-COMP:10136"/>
        <dbReference type="Rhea" id="RHEA-COMP:20101"/>
        <dbReference type="ChEBI" id="CHEBI:15378"/>
        <dbReference type="ChEBI" id="CHEBI:30616"/>
        <dbReference type="ChEBI" id="CHEBI:46858"/>
        <dbReference type="ChEBI" id="CHEBI:61978"/>
        <dbReference type="ChEBI" id="CHEBI:456216"/>
        <dbReference type="EC" id="2.7.10.1"/>
    </reaction>
</comment>
<dbReference type="InterPro" id="IPR011009">
    <property type="entry name" value="Kinase-like_dom_sf"/>
</dbReference>
<feature type="binding site" evidence="10">
    <location>
        <position position="455"/>
    </location>
    <ligand>
        <name>ATP</name>
        <dbReference type="ChEBI" id="CHEBI:30616"/>
    </ligand>
</feature>
<keyword evidence="8" id="KW-0675">Receptor</keyword>
<keyword evidence="6 11" id="KW-1133">Transmembrane helix</keyword>
<dbReference type="Pfam" id="PF07714">
    <property type="entry name" value="PK_Tyr_Ser-Thr"/>
    <property type="match status" value="2"/>
</dbReference>
<comment type="caution">
    <text evidence="13">The sequence shown here is derived from an EMBL/GenBank/DDBJ whole genome shotgun (WGS) entry which is preliminary data.</text>
</comment>
<evidence type="ECO:0000256" key="2">
    <source>
        <dbReference type="ARBA" id="ARBA00022692"/>
    </source>
</evidence>
<evidence type="ECO:0000256" key="4">
    <source>
        <dbReference type="ARBA" id="ARBA00022741"/>
    </source>
</evidence>
<dbReference type="EMBL" id="CALNXK010000011">
    <property type="protein sequence ID" value="CAH3043763.1"/>
    <property type="molecule type" value="Genomic_DNA"/>
</dbReference>
<dbReference type="PRINTS" id="PR00109">
    <property type="entry name" value="TYRKINASE"/>
</dbReference>
<dbReference type="PROSITE" id="PS50011">
    <property type="entry name" value="PROTEIN_KINASE_DOM"/>
    <property type="match status" value="2"/>
</dbReference>
<evidence type="ECO:0000259" key="12">
    <source>
        <dbReference type="PROSITE" id="PS50011"/>
    </source>
</evidence>
<evidence type="ECO:0000256" key="11">
    <source>
        <dbReference type="SAM" id="Phobius"/>
    </source>
</evidence>
<dbReference type="InterPro" id="IPR000719">
    <property type="entry name" value="Prot_kinase_dom"/>
</dbReference>
<dbReference type="InterPro" id="IPR020635">
    <property type="entry name" value="Tyr_kinase_cat_dom"/>
</dbReference>
<evidence type="ECO:0000256" key="5">
    <source>
        <dbReference type="ARBA" id="ARBA00022840"/>
    </source>
</evidence>
<dbReference type="PROSITE" id="PS00109">
    <property type="entry name" value="PROTEIN_KINASE_TYR"/>
    <property type="match status" value="1"/>
</dbReference>
<evidence type="ECO:0000256" key="6">
    <source>
        <dbReference type="ARBA" id="ARBA00022989"/>
    </source>
</evidence>
<evidence type="ECO:0000256" key="3">
    <source>
        <dbReference type="ARBA" id="ARBA00022729"/>
    </source>
</evidence>
<dbReference type="InterPro" id="IPR001245">
    <property type="entry name" value="Ser-Thr/Tyr_kinase_cat_dom"/>
</dbReference>
<dbReference type="InterPro" id="IPR008266">
    <property type="entry name" value="Tyr_kinase_AS"/>
</dbReference>
<feature type="binding site" evidence="10">
    <location>
        <position position="136"/>
    </location>
    <ligand>
        <name>ATP</name>
        <dbReference type="ChEBI" id="CHEBI:30616"/>
    </ligand>
</feature>
<keyword evidence="14" id="KW-1185">Reference proteome</keyword>